<reference evidence="1" key="1">
    <citation type="submission" date="2018-02" db="EMBL/GenBank/DDBJ databases">
        <title>Rhizophora mucronata_Transcriptome.</title>
        <authorList>
            <person name="Meera S.P."/>
            <person name="Sreeshan A."/>
            <person name="Augustine A."/>
        </authorList>
    </citation>
    <scope>NUCLEOTIDE SEQUENCE</scope>
    <source>
        <tissue evidence="1">Leaf</tissue>
    </source>
</reference>
<dbReference type="EMBL" id="GGEC01051802">
    <property type="protein sequence ID" value="MBX32286.1"/>
    <property type="molecule type" value="Transcribed_RNA"/>
</dbReference>
<dbReference type="EMBL" id="GGEC01051805">
    <property type="protein sequence ID" value="MBX32289.1"/>
    <property type="molecule type" value="Transcribed_RNA"/>
</dbReference>
<dbReference type="AlphaFoldDB" id="A0A2P2MPZ5"/>
<protein>
    <submittedName>
        <fullName evidence="1">Auxin response factor</fullName>
    </submittedName>
</protein>
<sequence length="29" mass="3268">MVASLSLAELLRTAFLPWIILNRGLLRSL</sequence>
<organism evidence="1">
    <name type="scientific">Rhizophora mucronata</name>
    <name type="common">Asiatic mangrove</name>
    <dbReference type="NCBI Taxonomy" id="61149"/>
    <lineage>
        <taxon>Eukaryota</taxon>
        <taxon>Viridiplantae</taxon>
        <taxon>Streptophyta</taxon>
        <taxon>Embryophyta</taxon>
        <taxon>Tracheophyta</taxon>
        <taxon>Spermatophyta</taxon>
        <taxon>Magnoliopsida</taxon>
        <taxon>eudicotyledons</taxon>
        <taxon>Gunneridae</taxon>
        <taxon>Pentapetalae</taxon>
        <taxon>rosids</taxon>
        <taxon>fabids</taxon>
        <taxon>Malpighiales</taxon>
        <taxon>Rhizophoraceae</taxon>
        <taxon>Rhizophora</taxon>
    </lineage>
</organism>
<evidence type="ECO:0000313" key="1">
    <source>
        <dbReference type="EMBL" id="MBX32286.1"/>
    </source>
</evidence>
<accession>A0A2P2MPZ5</accession>
<name>A0A2P2MPZ5_RHIMU</name>
<proteinExistence type="predicted"/>